<dbReference type="OrthoDB" id="9128979at2"/>
<dbReference type="STRING" id="1835254.CL55_00015420"/>
<protein>
    <submittedName>
        <fullName evidence="1">Uncharacterized protein</fullName>
    </submittedName>
</protein>
<keyword evidence="2" id="KW-1185">Reference proteome</keyword>
<name>A0A0E3ZMB1_9BURK</name>
<dbReference type="AlphaFoldDB" id="A0A0E3ZMB1"/>
<dbReference type="RefSeq" id="WP_046330578.1">
    <property type="nucleotide sequence ID" value="NZ_CP007501.1"/>
</dbReference>
<dbReference type="KEGG" id="pdq:CL55_00015420"/>
<accession>A0A0E3ZMB1</accession>
<reference evidence="1 2" key="1">
    <citation type="submission" date="2014-03" db="EMBL/GenBank/DDBJ databases">
        <title>Genome of Polynucleobacter strain MWH-MoK4.</title>
        <authorList>
            <person name="Hahn M.W."/>
        </authorList>
    </citation>
    <scope>NUCLEOTIDE SEQUENCE [LARGE SCALE GENOMIC DNA]</scope>
    <source>
        <strain evidence="1 2">MWH-MoK4</strain>
    </source>
</reference>
<dbReference type="HOGENOM" id="CLU_1325349_0_0_4"/>
<evidence type="ECO:0000313" key="2">
    <source>
        <dbReference type="Proteomes" id="UP000061135"/>
    </source>
</evidence>
<sequence length="207" mass="24340">MALLFHREAELITLQESSLIKSTKKERTMEEYRLKIDKTEKPLLIIDYTFGGDRNLELMKSTNLPTALQNAKVKTEFDLAYAWSDFARKYLEKTKEIAATPICWQGHYDQLGRVMLEMMRLSRDRQEMVNQEGVYDIIPNLEEIPFVSKPSRLEDKMFCRIWLSLIRHPAFIEMELDEEELASFNYWQGLFTVALGKTNSELLNQMT</sequence>
<dbReference type="Proteomes" id="UP000061135">
    <property type="component" value="Chromosome"/>
</dbReference>
<proteinExistence type="predicted"/>
<evidence type="ECO:0000313" key="1">
    <source>
        <dbReference type="EMBL" id="AKD25875.1"/>
    </source>
</evidence>
<gene>
    <name evidence="1" type="ORF">CL55_00015420</name>
</gene>
<dbReference type="EMBL" id="CP007501">
    <property type="protein sequence ID" value="AKD25875.1"/>
    <property type="molecule type" value="Genomic_DNA"/>
</dbReference>
<organism evidence="1 2">
    <name type="scientific">Polynucleobacter duraquae</name>
    <dbReference type="NCBI Taxonomy" id="1835254"/>
    <lineage>
        <taxon>Bacteria</taxon>
        <taxon>Pseudomonadati</taxon>
        <taxon>Pseudomonadota</taxon>
        <taxon>Betaproteobacteria</taxon>
        <taxon>Burkholderiales</taxon>
        <taxon>Burkholderiaceae</taxon>
        <taxon>Polynucleobacter</taxon>
    </lineage>
</organism>
<dbReference type="PATRIC" id="fig|576611.7.peg.1568"/>